<sequence length="89" mass="9773">MNKGVLITIGFLLLVASVSIDLLWTGNKYQCEICIKYKDQIVCQKVKGMEKQDTIMTGISTACGAVANGMTESIECQAQPLEKRVCKDI</sequence>
<reference evidence="1" key="1">
    <citation type="submission" date="2018-05" db="EMBL/GenBank/DDBJ databases">
        <authorList>
            <person name="Lanie J.A."/>
            <person name="Ng W.-L."/>
            <person name="Kazmierczak K.M."/>
            <person name="Andrzejewski T.M."/>
            <person name="Davidsen T.M."/>
            <person name="Wayne K.J."/>
            <person name="Tettelin H."/>
            <person name="Glass J.I."/>
            <person name="Rusch D."/>
            <person name="Podicherti R."/>
            <person name="Tsui H.-C.T."/>
            <person name="Winkler M.E."/>
        </authorList>
    </citation>
    <scope>NUCLEOTIDE SEQUENCE</scope>
</reference>
<dbReference type="EMBL" id="UINC01007049">
    <property type="protein sequence ID" value="SVA31131.1"/>
    <property type="molecule type" value="Genomic_DNA"/>
</dbReference>
<name>A0A381UTS9_9ZZZZ</name>
<organism evidence="1">
    <name type="scientific">marine metagenome</name>
    <dbReference type="NCBI Taxonomy" id="408172"/>
    <lineage>
        <taxon>unclassified sequences</taxon>
        <taxon>metagenomes</taxon>
        <taxon>ecological metagenomes</taxon>
    </lineage>
</organism>
<gene>
    <name evidence="1" type="ORF">METZ01_LOCUS83985</name>
</gene>
<protein>
    <submittedName>
        <fullName evidence="1">Uncharacterized protein</fullName>
    </submittedName>
</protein>
<dbReference type="AlphaFoldDB" id="A0A381UTS9"/>
<proteinExistence type="predicted"/>
<accession>A0A381UTS9</accession>
<evidence type="ECO:0000313" key="1">
    <source>
        <dbReference type="EMBL" id="SVA31131.1"/>
    </source>
</evidence>